<accession>A0AA38ZIW1</accession>
<evidence type="ECO:0000256" key="9">
    <source>
        <dbReference type="ARBA" id="ARBA00022777"/>
    </source>
</evidence>
<dbReference type="PROSITE" id="PS50011">
    <property type="entry name" value="PROTEIN_KINASE_DOM"/>
    <property type="match status" value="1"/>
</dbReference>
<evidence type="ECO:0000256" key="3">
    <source>
        <dbReference type="ARBA" id="ARBA00022475"/>
    </source>
</evidence>
<dbReference type="Proteomes" id="UP001168098">
    <property type="component" value="Unassembled WGS sequence"/>
</dbReference>
<dbReference type="GO" id="GO:0005524">
    <property type="term" value="F:ATP binding"/>
    <property type="evidence" value="ECO:0007669"/>
    <property type="project" value="UniProtKB-UniRule"/>
</dbReference>
<evidence type="ECO:0000313" key="21">
    <source>
        <dbReference type="EMBL" id="KAJ9689659.1"/>
    </source>
</evidence>
<keyword evidence="14" id="KW-0675">Receptor</keyword>
<dbReference type="SUPFAM" id="SSF56112">
    <property type="entry name" value="Protein kinase-like (PK-like)"/>
    <property type="match status" value="1"/>
</dbReference>
<feature type="transmembrane region" description="Helical" evidence="19">
    <location>
        <begin position="243"/>
        <end position="264"/>
    </location>
</feature>
<dbReference type="GO" id="GO:0004674">
    <property type="term" value="F:protein serine/threonine kinase activity"/>
    <property type="evidence" value="ECO:0007669"/>
    <property type="project" value="UniProtKB-KW"/>
</dbReference>
<dbReference type="GO" id="GO:0045087">
    <property type="term" value="P:innate immune response"/>
    <property type="evidence" value="ECO:0007669"/>
    <property type="project" value="InterPro"/>
</dbReference>
<dbReference type="InterPro" id="IPR018392">
    <property type="entry name" value="LysM"/>
</dbReference>
<dbReference type="InterPro" id="IPR011009">
    <property type="entry name" value="Kinase-like_dom_sf"/>
</dbReference>
<dbReference type="InterPro" id="IPR044812">
    <property type="entry name" value="CERK1/LYK3-like"/>
</dbReference>
<dbReference type="PANTHER" id="PTHR46204">
    <property type="entry name" value="CHITIN ELICITOR RECEPTOR KINASE 1-RELATED"/>
    <property type="match status" value="1"/>
</dbReference>
<evidence type="ECO:0000256" key="7">
    <source>
        <dbReference type="ARBA" id="ARBA00022729"/>
    </source>
</evidence>
<dbReference type="Gene3D" id="1.10.510.10">
    <property type="entry name" value="Transferase(Phosphotransferase) domain 1"/>
    <property type="match status" value="1"/>
</dbReference>
<dbReference type="Pfam" id="PF01476">
    <property type="entry name" value="LysM"/>
    <property type="match status" value="1"/>
</dbReference>
<name>A0AA38ZIW1_VITRO</name>
<keyword evidence="3" id="KW-1003">Cell membrane</keyword>
<keyword evidence="11 19" id="KW-1133">Transmembrane helix</keyword>
<keyword evidence="10 18" id="KW-0067">ATP-binding</keyword>
<dbReference type="PANTHER" id="PTHR46204:SF2">
    <property type="entry name" value="CHITIN ELICITOR RECEPTOR KINASE 1"/>
    <property type="match status" value="1"/>
</dbReference>
<evidence type="ECO:0000256" key="8">
    <source>
        <dbReference type="ARBA" id="ARBA00022741"/>
    </source>
</evidence>
<sequence length="639" mass="70339">MAVSRKKEFEFMLEFWGLMFICIGVESKCSRTCDLALASYNLWEGGDLNFIATTFSRGVSEIQSFNPQITNKHLVIAGERVNVPFSCGCIDREFLGTTFVYSAKQGDTYSIIAEKYFANLTTVECLERFNTYAPTNIPIDAPINVTVNCSCGNSSVSKDYGLFVTYPLEPGENLSSIANQSGLPPQLLQDYNPDSDFSRGSGLVFIPGKDQNGIYPPLKLSNSGGIFFAPFLLILTFRISSGVIAGISVAGIVGSLLFAFFLFARICKRKKVEKELFFPAASELQYMQHGQGHGSSLEETSDSAALVGAASLGLMGLVGITVDKSVEFSYEELAKATDNFSLANKIGQGGFGSVYYAELRGEKAAIKKMDMQASKEFLAELKVLTHVHHLNLVRLIGYCVEGSLFLVYEFIDNGNLSHHLRGSGKDPLPWSTRVQIALDSARGLEYIHEHTVPVYIHRDIKSANILIDKKFRAKVADFGLTKLTEVGSASIPTRLVGTFGYMPPEYAQYGDVSPKIDVFAFGVVLYELISAKEAIVKTNEPIITESKGLVALFEDVLSQPDPREDFAKLIDQRLGDDYPLDSIWKMAQLAKACTQENPQLRPSMRSIVVALMTLSSSSEDWDVGSFYENEALMNLMSGR</sequence>
<evidence type="ECO:0000256" key="2">
    <source>
        <dbReference type="ARBA" id="ARBA00012513"/>
    </source>
</evidence>
<dbReference type="InterPro" id="IPR057097">
    <property type="entry name" value="LysM_RLK3/10"/>
</dbReference>
<dbReference type="GO" id="GO:0019199">
    <property type="term" value="F:transmembrane receptor protein kinase activity"/>
    <property type="evidence" value="ECO:0007669"/>
    <property type="project" value="InterPro"/>
</dbReference>
<comment type="catalytic activity">
    <reaction evidence="17">
        <text>L-seryl-[protein] + ATP = O-phospho-L-seryl-[protein] + ADP + H(+)</text>
        <dbReference type="Rhea" id="RHEA:17989"/>
        <dbReference type="Rhea" id="RHEA-COMP:9863"/>
        <dbReference type="Rhea" id="RHEA-COMP:11604"/>
        <dbReference type="ChEBI" id="CHEBI:15378"/>
        <dbReference type="ChEBI" id="CHEBI:29999"/>
        <dbReference type="ChEBI" id="CHEBI:30616"/>
        <dbReference type="ChEBI" id="CHEBI:83421"/>
        <dbReference type="ChEBI" id="CHEBI:456216"/>
        <dbReference type="EC" id="2.7.11.1"/>
    </reaction>
</comment>
<evidence type="ECO:0000256" key="14">
    <source>
        <dbReference type="ARBA" id="ARBA00023170"/>
    </source>
</evidence>
<dbReference type="Pfam" id="PF23577">
    <property type="entry name" value="LysM_RLK"/>
    <property type="match status" value="1"/>
</dbReference>
<dbReference type="Pfam" id="PF07714">
    <property type="entry name" value="PK_Tyr_Ser-Thr"/>
    <property type="match status" value="1"/>
</dbReference>
<keyword evidence="8 18" id="KW-0547">Nucleotide-binding</keyword>
<keyword evidence="5" id="KW-0808">Transferase</keyword>
<evidence type="ECO:0000256" key="19">
    <source>
        <dbReference type="SAM" id="Phobius"/>
    </source>
</evidence>
<keyword evidence="13" id="KW-1015">Disulfide bond</keyword>
<evidence type="ECO:0000256" key="11">
    <source>
        <dbReference type="ARBA" id="ARBA00022989"/>
    </source>
</evidence>
<evidence type="ECO:0000256" key="5">
    <source>
        <dbReference type="ARBA" id="ARBA00022679"/>
    </source>
</evidence>
<comment type="caution">
    <text evidence="21">The sequence shown here is derived from an EMBL/GenBank/DDBJ whole genome shotgun (WGS) entry which is preliminary data.</text>
</comment>
<dbReference type="FunFam" id="3.30.200.20:FF:000468">
    <property type="entry name" value="LysM receptor kinase 2"/>
    <property type="match status" value="1"/>
</dbReference>
<dbReference type="InterPro" id="IPR001245">
    <property type="entry name" value="Ser-Thr/Tyr_kinase_cat_dom"/>
</dbReference>
<evidence type="ECO:0000256" key="12">
    <source>
        <dbReference type="ARBA" id="ARBA00023136"/>
    </source>
</evidence>
<proteinExistence type="predicted"/>
<feature type="domain" description="Protein kinase" evidence="20">
    <location>
        <begin position="340"/>
        <end position="614"/>
    </location>
</feature>
<feature type="binding site" evidence="18">
    <location>
        <position position="368"/>
    </location>
    <ligand>
        <name>ATP</name>
        <dbReference type="ChEBI" id="CHEBI:30616"/>
    </ligand>
</feature>
<gene>
    <name evidence="21" type="ORF">PVL29_012378</name>
</gene>
<dbReference type="GO" id="GO:0009617">
    <property type="term" value="P:response to bacterium"/>
    <property type="evidence" value="ECO:0007669"/>
    <property type="project" value="UniProtKB-ARBA"/>
</dbReference>
<evidence type="ECO:0000256" key="1">
    <source>
        <dbReference type="ARBA" id="ARBA00004162"/>
    </source>
</evidence>
<dbReference type="GO" id="GO:0005886">
    <property type="term" value="C:plasma membrane"/>
    <property type="evidence" value="ECO:0007669"/>
    <property type="project" value="UniProtKB-SubCell"/>
</dbReference>
<dbReference type="FunFam" id="1.10.510.10:FF:000468">
    <property type="entry name" value="PTI1-like tyrosine-protein kinase 3"/>
    <property type="match status" value="1"/>
</dbReference>
<protein>
    <recommendedName>
        <fullName evidence="2">non-specific serine/threonine protein kinase</fullName>
        <ecNumber evidence="2">2.7.11.1</ecNumber>
    </recommendedName>
</protein>
<dbReference type="PROSITE" id="PS00108">
    <property type="entry name" value="PROTEIN_KINASE_ST"/>
    <property type="match status" value="1"/>
</dbReference>
<dbReference type="AlphaFoldDB" id="A0AA38ZIW1"/>
<evidence type="ECO:0000256" key="18">
    <source>
        <dbReference type="PROSITE-ProRule" id="PRU10141"/>
    </source>
</evidence>
<dbReference type="InterPro" id="IPR008271">
    <property type="entry name" value="Ser/Thr_kinase_AS"/>
</dbReference>
<dbReference type="CDD" id="cd14066">
    <property type="entry name" value="STKc_IRAK"/>
    <property type="match status" value="1"/>
</dbReference>
<evidence type="ECO:0000256" key="15">
    <source>
        <dbReference type="ARBA" id="ARBA00023180"/>
    </source>
</evidence>
<reference evidence="21 22" key="1">
    <citation type="journal article" date="2023" name="BMC Biotechnol.">
        <title>Vitis rotundifolia cv Carlos genome sequencing.</title>
        <authorList>
            <person name="Huff M."/>
            <person name="Hulse-Kemp A."/>
            <person name="Scheffler B."/>
            <person name="Youngblood R."/>
            <person name="Simpson S."/>
            <person name="Babiker E."/>
            <person name="Staton M."/>
        </authorList>
    </citation>
    <scope>NUCLEOTIDE SEQUENCE [LARGE SCALE GENOMIC DNA]</scope>
    <source>
        <tissue evidence="21">Leaf</tissue>
    </source>
</reference>
<keyword evidence="6 19" id="KW-0812">Transmembrane</keyword>
<evidence type="ECO:0000256" key="10">
    <source>
        <dbReference type="ARBA" id="ARBA00022840"/>
    </source>
</evidence>
<organism evidence="21 22">
    <name type="scientific">Vitis rotundifolia</name>
    <name type="common">Muscadine grape</name>
    <dbReference type="NCBI Taxonomy" id="103349"/>
    <lineage>
        <taxon>Eukaryota</taxon>
        <taxon>Viridiplantae</taxon>
        <taxon>Streptophyta</taxon>
        <taxon>Embryophyta</taxon>
        <taxon>Tracheophyta</taxon>
        <taxon>Spermatophyta</taxon>
        <taxon>Magnoliopsida</taxon>
        <taxon>eudicotyledons</taxon>
        <taxon>Gunneridae</taxon>
        <taxon>Pentapetalae</taxon>
        <taxon>rosids</taxon>
        <taxon>Vitales</taxon>
        <taxon>Vitaceae</taxon>
        <taxon>Viteae</taxon>
        <taxon>Vitis</taxon>
    </lineage>
</organism>
<evidence type="ECO:0000313" key="22">
    <source>
        <dbReference type="Proteomes" id="UP001168098"/>
    </source>
</evidence>
<keyword evidence="12 19" id="KW-0472">Membrane</keyword>
<comment type="subcellular location">
    <subcellularLocation>
        <location evidence="1">Cell membrane</location>
        <topology evidence="1">Single-pass membrane protein</topology>
    </subcellularLocation>
</comment>
<keyword evidence="22" id="KW-1185">Reference proteome</keyword>
<dbReference type="SMART" id="SM00220">
    <property type="entry name" value="S_TKc"/>
    <property type="match status" value="1"/>
</dbReference>
<keyword evidence="15" id="KW-0325">Glycoprotein</keyword>
<evidence type="ECO:0000256" key="13">
    <source>
        <dbReference type="ARBA" id="ARBA00023157"/>
    </source>
</evidence>
<dbReference type="InterPro" id="IPR000719">
    <property type="entry name" value="Prot_kinase_dom"/>
</dbReference>
<dbReference type="EMBL" id="JARBHA010000010">
    <property type="protein sequence ID" value="KAJ9689659.1"/>
    <property type="molecule type" value="Genomic_DNA"/>
</dbReference>
<comment type="catalytic activity">
    <reaction evidence="16">
        <text>L-threonyl-[protein] + ATP = O-phospho-L-threonyl-[protein] + ADP + H(+)</text>
        <dbReference type="Rhea" id="RHEA:46608"/>
        <dbReference type="Rhea" id="RHEA-COMP:11060"/>
        <dbReference type="Rhea" id="RHEA-COMP:11605"/>
        <dbReference type="ChEBI" id="CHEBI:15378"/>
        <dbReference type="ChEBI" id="CHEBI:30013"/>
        <dbReference type="ChEBI" id="CHEBI:30616"/>
        <dbReference type="ChEBI" id="CHEBI:61977"/>
        <dbReference type="ChEBI" id="CHEBI:456216"/>
        <dbReference type="EC" id="2.7.11.1"/>
    </reaction>
</comment>
<evidence type="ECO:0000259" key="20">
    <source>
        <dbReference type="PROSITE" id="PS50011"/>
    </source>
</evidence>
<keyword evidence="7" id="KW-0732">Signal</keyword>
<evidence type="ECO:0000256" key="17">
    <source>
        <dbReference type="ARBA" id="ARBA00048679"/>
    </source>
</evidence>
<dbReference type="PROSITE" id="PS00107">
    <property type="entry name" value="PROTEIN_KINASE_ATP"/>
    <property type="match status" value="1"/>
</dbReference>
<evidence type="ECO:0000256" key="6">
    <source>
        <dbReference type="ARBA" id="ARBA00022692"/>
    </source>
</evidence>
<dbReference type="Gene3D" id="3.30.200.20">
    <property type="entry name" value="Phosphorylase Kinase, domain 1"/>
    <property type="match status" value="1"/>
</dbReference>
<evidence type="ECO:0000256" key="4">
    <source>
        <dbReference type="ARBA" id="ARBA00022527"/>
    </source>
</evidence>
<dbReference type="InterPro" id="IPR017441">
    <property type="entry name" value="Protein_kinase_ATP_BS"/>
</dbReference>
<evidence type="ECO:0000256" key="16">
    <source>
        <dbReference type="ARBA" id="ARBA00047899"/>
    </source>
</evidence>
<keyword evidence="4" id="KW-0723">Serine/threonine-protein kinase</keyword>
<keyword evidence="9" id="KW-0418">Kinase</keyword>
<dbReference type="EC" id="2.7.11.1" evidence="2"/>